<comment type="caution">
    <text evidence="2">The sequence shown here is derived from an EMBL/GenBank/DDBJ whole genome shotgun (WGS) entry which is preliminary data.</text>
</comment>
<gene>
    <name evidence="2" type="ORF">IFM89_016357</name>
</gene>
<evidence type="ECO:0000313" key="3">
    <source>
        <dbReference type="Proteomes" id="UP000631114"/>
    </source>
</evidence>
<name>A0A835HDI3_9MAGN</name>
<feature type="region of interest" description="Disordered" evidence="1">
    <location>
        <begin position="1"/>
        <end position="21"/>
    </location>
</feature>
<feature type="compositionally biased region" description="Polar residues" evidence="1">
    <location>
        <begin position="103"/>
        <end position="119"/>
    </location>
</feature>
<proteinExistence type="predicted"/>
<feature type="region of interest" description="Disordered" evidence="1">
    <location>
        <begin position="103"/>
        <end position="125"/>
    </location>
</feature>
<reference evidence="2 3" key="1">
    <citation type="submission" date="2020-10" db="EMBL/GenBank/DDBJ databases">
        <title>The Coptis chinensis genome and diversification of protoberbering-type alkaloids.</title>
        <authorList>
            <person name="Wang B."/>
            <person name="Shu S."/>
            <person name="Song C."/>
            <person name="Liu Y."/>
        </authorList>
    </citation>
    <scope>NUCLEOTIDE SEQUENCE [LARGE SCALE GENOMIC DNA]</scope>
    <source>
        <strain evidence="2">HL-2020</strain>
        <tissue evidence="2">Leaf</tissue>
    </source>
</reference>
<evidence type="ECO:0000256" key="1">
    <source>
        <dbReference type="SAM" id="MobiDB-lite"/>
    </source>
</evidence>
<evidence type="ECO:0000313" key="2">
    <source>
        <dbReference type="EMBL" id="KAF9597216.1"/>
    </source>
</evidence>
<sequence>MDTEDQESNLKTGPTTKEGITDEVTCVVATPRGSNVRITEKKSDVMEDEHQAVKPSCNSMAEYRESLPMAIEEEVKKNSDSHFHPVSSLDKADIDALRECSGNKTKTTNEVNVQKTSAQDEPVVDKLELSRKDGEDSLGVQICKVDKKTGVLPKGSNLTG</sequence>
<keyword evidence="3" id="KW-1185">Reference proteome</keyword>
<dbReference type="OrthoDB" id="657513at2759"/>
<dbReference type="AlphaFoldDB" id="A0A835HDI3"/>
<dbReference type="EMBL" id="JADFTS010000007">
    <property type="protein sequence ID" value="KAF9597216.1"/>
    <property type="molecule type" value="Genomic_DNA"/>
</dbReference>
<organism evidence="2 3">
    <name type="scientific">Coptis chinensis</name>
    <dbReference type="NCBI Taxonomy" id="261450"/>
    <lineage>
        <taxon>Eukaryota</taxon>
        <taxon>Viridiplantae</taxon>
        <taxon>Streptophyta</taxon>
        <taxon>Embryophyta</taxon>
        <taxon>Tracheophyta</taxon>
        <taxon>Spermatophyta</taxon>
        <taxon>Magnoliopsida</taxon>
        <taxon>Ranunculales</taxon>
        <taxon>Ranunculaceae</taxon>
        <taxon>Coptidoideae</taxon>
        <taxon>Coptis</taxon>
    </lineage>
</organism>
<dbReference type="Proteomes" id="UP000631114">
    <property type="component" value="Unassembled WGS sequence"/>
</dbReference>
<protein>
    <submittedName>
        <fullName evidence="2">Uncharacterized protein</fullName>
    </submittedName>
</protein>
<accession>A0A835HDI3</accession>